<evidence type="ECO:0000313" key="10">
    <source>
        <dbReference type="EMBL" id="SDO32688.1"/>
    </source>
</evidence>
<evidence type="ECO:0000256" key="4">
    <source>
        <dbReference type="ARBA" id="ARBA00022475"/>
    </source>
</evidence>
<dbReference type="PANTHER" id="PTHR30413:SF10">
    <property type="entry name" value="CAPSULE POLYSACCHARIDE EXPORT INNER-MEMBRANE PROTEIN CTRC"/>
    <property type="match status" value="1"/>
</dbReference>
<dbReference type="OrthoDB" id="9796017at2"/>
<dbReference type="PANTHER" id="PTHR30413">
    <property type="entry name" value="INNER MEMBRANE TRANSPORT PERMEASE"/>
    <property type="match status" value="1"/>
</dbReference>
<dbReference type="STRING" id="1052260.SAMN05660199_01718"/>
<name>A0A1H0IMT4_9ACTN</name>
<dbReference type="AlphaFoldDB" id="A0A1H0IMT4"/>
<protein>
    <submittedName>
        <fullName evidence="10">ABC-2 type transport system permease protein</fullName>
    </submittedName>
</protein>
<feature type="domain" description="ABC-2 type transporter transmembrane" evidence="9">
    <location>
        <begin position="30"/>
        <end position="237"/>
    </location>
</feature>
<evidence type="ECO:0000256" key="8">
    <source>
        <dbReference type="SAM" id="Phobius"/>
    </source>
</evidence>
<gene>
    <name evidence="10" type="ORF">SAMN05660199_01718</name>
</gene>
<keyword evidence="11" id="KW-1185">Reference proteome</keyword>
<keyword evidence="7 8" id="KW-0472">Membrane</keyword>
<dbReference type="InterPro" id="IPR013525">
    <property type="entry name" value="ABC2_TM"/>
</dbReference>
<dbReference type="GO" id="GO:0140359">
    <property type="term" value="F:ABC-type transporter activity"/>
    <property type="evidence" value="ECO:0007669"/>
    <property type="project" value="InterPro"/>
</dbReference>
<keyword evidence="5 8" id="KW-0812">Transmembrane</keyword>
<accession>A0A1H0IMT4</accession>
<keyword evidence="3" id="KW-0813">Transport</keyword>
<feature type="transmembrane region" description="Helical" evidence="8">
    <location>
        <begin position="246"/>
        <end position="267"/>
    </location>
</feature>
<evidence type="ECO:0000256" key="2">
    <source>
        <dbReference type="ARBA" id="ARBA00007783"/>
    </source>
</evidence>
<keyword evidence="6 8" id="KW-1133">Transmembrane helix</keyword>
<dbReference type="GO" id="GO:0015920">
    <property type="term" value="P:lipopolysaccharide transport"/>
    <property type="evidence" value="ECO:0007669"/>
    <property type="project" value="TreeGrafter"/>
</dbReference>
<comment type="subcellular location">
    <subcellularLocation>
        <location evidence="1">Cell membrane</location>
        <topology evidence="1">Multi-pass membrane protein</topology>
    </subcellularLocation>
</comment>
<evidence type="ECO:0000256" key="6">
    <source>
        <dbReference type="ARBA" id="ARBA00022989"/>
    </source>
</evidence>
<feature type="transmembrane region" description="Helical" evidence="8">
    <location>
        <begin position="155"/>
        <end position="177"/>
    </location>
</feature>
<sequence length="278" mass="31627">MTQSAVTASRDWQRTTADLRNGWQQRQLWGHLGWQDIKQRYRRSVLGPIWISITMAVTAIALGILYAGLFGNELGVQLPYILVGFIIWNFISGCLAEGSEVFTSNVGLITHLPAPLSVHVYRLVWRQTLFFLHNLVVYVVMLVIFPQPLGWGSLLAFPAFGLLVVNGTWVALLLGIVTTRFRDLLPITQSIVQLAFFLTPIVWIYEDLQNSANPAIAERARIAELNPFLHFVEILRRPMLGQSFELRNWVVVLAITVVGWTVTLIAVRRYRARIAYWV</sequence>
<evidence type="ECO:0000259" key="9">
    <source>
        <dbReference type="Pfam" id="PF01061"/>
    </source>
</evidence>
<organism evidence="10 11">
    <name type="scientific">Klenkia soli</name>
    <dbReference type="NCBI Taxonomy" id="1052260"/>
    <lineage>
        <taxon>Bacteria</taxon>
        <taxon>Bacillati</taxon>
        <taxon>Actinomycetota</taxon>
        <taxon>Actinomycetes</taxon>
        <taxon>Geodermatophilales</taxon>
        <taxon>Geodermatophilaceae</taxon>
        <taxon>Klenkia</taxon>
    </lineage>
</organism>
<evidence type="ECO:0000313" key="11">
    <source>
        <dbReference type="Proteomes" id="UP000199088"/>
    </source>
</evidence>
<dbReference type="EMBL" id="FNIR01000005">
    <property type="protein sequence ID" value="SDO32688.1"/>
    <property type="molecule type" value="Genomic_DNA"/>
</dbReference>
<evidence type="ECO:0000256" key="1">
    <source>
        <dbReference type="ARBA" id="ARBA00004651"/>
    </source>
</evidence>
<evidence type="ECO:0000256" key="5">
    <source>
        <dbReference type="ARBA" id="ARBA00022692"/>
    </source>
</evidence>
<dbReference type="GO" id="GO:0005886">
    <property type="term" value="C:plasma membrane"/>
    <property type="evidence" value="ECO:0007669"/>
    <property type="project" value="UniProtKB-SubCell"/>
</dbReference>
<dbReference type="Pfam" id="PF01061">
    <property type="entry name" value="ABC2_membrane"/>
    <property type="match status" value="1"/>
</dbReference>
<evidence type="ECO:0000256" key="7">
    <source>
        <dbReference type="ARBA" id="ARBA00023136"/>
    </source>
</evidence>
<feature type="transmembrane region" description="Helical" evidence="8">
    <location>
        <begin position="129"/>
        <end position="149"/>
    </location>
</feature>
<reference evidence="11" key="1">
    <citation type="submission" date="2016-10" db="EMBL/GenBank/DDBJ databases">
        <authorList>
            <person name="Varghese N."/>
            <person name="Submissions S."/>
        </authorList>
    </citation>
    <scope>NUCLEOTIDE SEQUENCE [LARGE SCALE GENOMIC DNA]</scope>
    <source>
        <strain evidence="11">DSM 45843</strain>
    </source>
</reference>
<comment type="similarity">
    <text evidence="2">Belongs to the ABC-2 integral membrane protein family.</text>
</comment>
<dbReference type="RefSeq" id="WP_091244167.1">
    <property type="nucleotide sequence ID" value="NZ_FNIR01000005.1"/>
</dbReference>
<feature type="transmembrane region" description="Helical" evidence="8">
    <location>
        <begin position="184"/>
        <end position="205"/>
    </location>
</feature>
<proteinExistence type="inferred from homology"/>
<feature type="transmembrane region" description="Helical" evidence="8">
    <location>
        <begin position="78"/>
        <end position="96"/>
    </location>
</feature>
<feature type="transmembrane region" description="Helical" evidence="8">
    <location>
        <begin position="45"/>
        <end position="66"/>
    </location>
</feature>
<evidence type="ECO:0000256" key="3">
    <source>
        <dbReference type="ARBA" id="ARBA00022448"/>
    </source>
</evidence>
<keyword evidence="4" id="KW-1003">Cell membrane</keyword>
<dbReference type="Proteomes" id="UP000199088">
    <property type="component" value="Unassembled WGS sequence"/>
</dbReference>